<dbReference type="Proteomes" id="UP001396334">
    <property type="component" value="Unassembled WGS sequence"/>
</dbReference>
<reference evidence="1 2" key="1">
    <citation type="journal article" date="2024" name="G3 (Bethesda)">
        <title>Genome assembly of Hibiscus sabdariffa L. provides insights into metabolisms of medicinal natural products.</title>
        <authorList>
            <person name="Kim T."/>
        </authorList>
    </citation>
    <scope>NUCLEOTIDE SEQUENCE [LARGE SCALE GENOMIC DNA]</scope>
    <source>
        <strain evidence="1">TK-2024</strain>
        <tissue evidence="1">Old leaves</tissue>
    </source>
</reference>
<dbReference type="Gene3D" id="3.40.605.10">
    <property type="entry name" value="Aldehyde Dehydrogenase, Chain A, domain 1"/>
    <property type="match status" value="1"/>
</dbReference>
<accession>A0ABR2QJX7</accession>
<keyword evidence="2" id="KW-1185">Reference proteome</keyword>
<gene>
    <name evidence="1" type="ORF">V6N11_082730</name>
</gene>
<dbReference type="EMBL" id="JBBPBN010000036">
    <property type="protein sequence ID" value="KAK9000934.1"/>
    <property type="molecule type" value="Genomic_DNA"/>
</dbReference>
<dbReference type="InterPro" id="IPR016162">
    <property type="entry name" value="Ald_DH_N"/>
</dbReference>
<sequence length="173" mass="19525">MHSGDTRKILLDIADALEANGSLKMKRTLLLLPTMLDMTTKPILFYLLHWKIPQLADGLILEKTSSPLGFLLIVFESRSDALVQVTENNFWSDKAGHLAYKAVLRTTLSCEFMFACELGLGHQVHEAKVLFNAVELHYLCTISETMIYHSGLLLISAFCGIRFNRLLFFPYGT</sequence>
<comment type="caution">
    <text evidence="1">The sequence shown here is derived from an EMBL/GenBank/DDBJ whole genome shotgun (WGS) entry which is preliminary data.</text>
</comment>
<name>A0ABR2QJX7_9ROSI</name>
<evidence type="ECO:0000313" key="1">
    <source>
        <dbReference type="EMBL" id="KAK9000934.1"/>
    </source>
</evidence>
<proteinExistence type="predicted"/>
<protein>
    <submittedName>
        <fullName evidence="1">Uncharacterized protein</fullName>
    </submittedName>
</protein>
<organism evidence="1 2">
    <name type="scientific">Hibiscus sabdariffa</name>
    <name type="common">roselle</name>
    <dbReference type="NCBI Taxonomy" id="183260"/>
    <lineage>
        <taxon>Eukaryota</taxon>
        <taxon>Viridiplantae</taxon>
        <taxon>Streptophyta</taxon>
        <taxon>Embryophyta</taxon>
        <taxon>Tracheophyta</taxon>
        <taxon>Spermatophyta</taxon>
        <taxon>Magnoliopsida</taxon>
        <taxon>eudicotyledons</taxon>
        <taxon>Gunneridae</taxon>
        <taxon>Pentapetalae</taxon>
        <taxon>rosids</taxon>
        <taxon>malvids</taxon>
        <taxon>Malvales</taxon>
        <taxon>Malvaceae</taxon>
        <taxon>Malvoideae</taxon>
        <taxon>Hibiscus</taxon>
    </lineage>
</organism>
<evidence type="ECO:0000313" key="2">
    <source>
        <dbReference type="Proteomes" id="UP001396334"/>
    </source>
</evidence>